<feature type="compositionally biased region" description="Basic and acidic residues" evidence="1">
    <location>
        <begin position="894"/>
        <end position="905"/>
    </location>
</feature>
<feature type="compositionally biased region" description="Basic and acidic residues" evidence="1">
    <location>
        <begin position="434"/>
        <end position="450"/>
    </location>
</feature>
<feature type="compositionally biased region" description="Polar residues" evidence="1">
    <location>
        <begin position="551"/>
        <end position="561"/>
    </location>
</feature>
<feature type="compositionally biased region" description="Gly residues" evidence="1">
    <location>
        <begin position="455"/>
        <end position="464"/>
    </location>
</feature>
<feature type="compositionally biased region" description="Gly residues" evidence="1">
    <location>
        <begin position="524"/>
        <end position="540"/>
    </location>
</feature>
<feature type="compositionally biased region" description="Pro residues" evidence="1">
    <location>
        <begin position="592"/>
        <end position="604"/>
    </location>
</feature>
<dbReference type="Proteomes" id="UP000075714">
    <property type="component" value="Unassembled WGS sequence"/>
</dbReference>
<protein>
    <submittedName>
        <fullName evidence="2">Uncharacterized protein</fullName>
    </submittedName>
</protein>
<organism evidence="2 3">
    <name type="scientific">Gonium pectorale</name>
    <name type="common">Green alga</name>
    <dbReference type="NCBI Taxonomy" id="33097"/>
    <lineage>
        <taxon>Eukaryota</taxon>
        <taxon>Viridiplantae</taxon>
        <taxon>Chlorophyta</taxon>
        <taxon>core chlorophytes</taxon>
        <taxon>Chlorophyceae</taxon>
        <taxon>CS clade</taxon>
        <taxon>Chlamydomonadales</taxon>
        <taxon>Volvocaceae</taxon>
        <taxon>Gonium</taxon>
    </lineage>
</organism>
<dbReference type="EMBL" id="LSYV01000009">
    <property type="protein sequence ID" value="KXZ53000.1"/>
    <property type="molecule type" value="Genomic_DNA"/>
</dbReference>
<accession>A0A150GUK3</accession>
<gene>
    <name evidence="2" type="ORF">GPECTOR_8g37</name>
</gene>
<feature type="region of interest" description="Disordered" evidence="1">
    <location>
        <begin position="722"/>
        <end position="912"/>
    </location>
</feature>
<comment type="caution">
    <text evidence="2">The sequence shown here is derived from an EMBL/GenBank/DDBJ whole genome shotgun (WGS) entry which is preliminary data.</text>
</comment>
<feature type="compositionally biased region" description="Pro residues" evidence="1">
    <location>
        <begin position="759"/>
        <end position="769"/>
    </location>
</feature>
<feature type="region of interest" description="Disordered" evidence="1">
    <location>
        <begin position="509"/>
        <end position="644"/>
    </location>
</feature>
<feature type="compositionally biased region" description="Low complexity" evidence="1">
    <location>
        <begin position="808"/>
        <end position="829"/>
    </location>
</feature>
<feature type="region of interest" description="Disordered" evidence="1">
    <location>
        <begin position="426"/>
        <end position="466"/>
    </location>
</feature>
<keyword evidence="3" id="KW-1185">Reference proteome</keyword>
<feature type="region of interest" description="Disordered" evidence="1">
    <location>
        <begin position="16"/>
        <end position="87"/>
    </location>
</feature>
<evidence type="ECO:0000256" key="1">
    <source>
        <dbReference type="SAM" id="MobiDB-lite"/>
    </source>
</evidence>
<evidence type="ECO:0000313" key="3">
    <source>
        <dbReference type="Proteomes" id="UP000075714"/>
    </source>
</evidence>
<dbReference type="AlphaFoldDB" id="A0A150GUK3"/>
<reference evidence="3" key="1">
    <citation type="journal article" date="2016" name="Nat. Commun.">
        <title>The Gonium pectorale genome demonstrates co-option of cell cycle regulation during the evolution of multicellularity.</title>
        <authorList>
            <person name="Hanschen E.R."/>
            <person name="Marriage T.N."/>
            <person name="Ferris P.J."/>
            <person name="Hamaji T."/>
            <person name="Toyoda A."/>
            <person name="Fujiyama A."/>
            <person name="Neme R."/>
            <person name="Noguchi H."/>
            <person name="Minakuchi Y."/>
            <person name="Suzuki M."/>
            <person name="Kawai-Toyooka H."/>
            <person name="Smith D.R."/>
            <person name="Sparks H."/>
            <person name="Anderson J."/>
            <person name="Bakaric R."/>
            <person name="Luria V."/>
            <person name="Karger A."/>
            <person name="Kirschner M.W."/>
            <person name="Durand P.M."/>
            <person name="Michod R.E."/>
            <person name="Nozaki H."/>
            <person name="Olson B.J."/>
        </authorList>
    </citation>
    <scope>NUCLEOTIDE SEQUENCE [LARGE SCALE GENOMIC DNA]</scope>
    <source>
        <strain evidence="3">NIES-2863</strain>
    </source>
</reference>
<proteinExistence type="predicted"/>
<name>A0A150GUK3_GONPE</name>
<evidence type="ECO:0000313" key="2">
    <source>
        <dbReference type="EMBL" id="KXZ53000.1"/>
    </source>
</evidence>
<feature type="compositionally biased region" description="Pro residues" evidence="1">
    <location>
        <begin position="878"/>
        <end position="889"/>
    </location>
</feature>
<sequence>MGGLSPWKTFAACFPSKRRKPRATESIDHATLPRAAVGESTLDVEAGAEAELRLQPGASTSGRQPGVPASPFARADAGTADEVEGPASAEVTEAGGLALARAASERKGAGGIVNRPSALVGTGRAGSVRFAELPDDGGPAALRQKNSRVEFRPSRVRLVTPGEGLQAEASGTTVASAAHSGASASGKADGESRAVAALAAKLISKDVNYRAELEALMDTFGPSFPKKCFENLLTQHGLHLPAHRQSMIQTLYQSAEDADKSDKSRIIALVSATLSQDRTFSITAGGDALTDSKHIQEVIEQLDLSNIVVPVGTKARYVPATDDPDSFKVPVWSLRAMQRRKQERERFLIGNDPDFRKLGQAGREALRKRLTRRSMFQQQEIIANAVVAAARAAVEPAARKAENCIQSSGPSRAGSFASRYSRSASASAHSAGLRRADIGETADTDPRRDGSTVGSDGGAGGGVLPGAVTRGAGGDAAAAAAAAPLLSPRPGLKGGGAGPDCAGIAPAPAAGRAAGGGGDDDGGEPGGTGGANSNSGGGGARSRMAEAQCPSIGNGQPSPGTEAQAARRPPSAGGDFASRQQMRLQPRAETSRPPPAEEAQPPPASGRQPSQGEAPSGLPRSSPGRPPSVHKEGGERQQLGPRLERSAVAVAEAAVETAPSHSAAVSAAAVSEVESFKGCDSMHPHGLDAASSARLQSPAAAVALATGPDDVETLEERTSFAAVGLPPGAASLPGAESPHVTPRIISAPPARRTGAGGQPSPPLTPPPGPRLQTAQRPPPPPSGSRAPGSGGSVGHSASGGAFDGADQLSGTLSAPLAAAAPAYGATPDAGPRPRPAPSPTRGDQLQPDVLPGQPEAAPMAGRAARLSAVSSRPGSALGPPPGHPAPPARPQSASRDKLLADRERGPASYPVS</sequence>
<dbReference type="OrthoDB" id="544020at2759"/>